<sequence>MSALEKEVTNYMITTDSASAEAIEASKRLVSIVNEGSVQDNLLRLIQTLGEYLINDDEFVRAKATGLLSNTLTDCKQEAINESAVSVLVDFYCERLSDKTCVHNLLDGLVALTTFSNFTGKNAVFVSKRVVQNVQVQQFPQGTRHLAFKVFENLINRHASALKSINNEFVYGFTQELDGEKDPRNLMSAFQIMTSIVYNFDISAHVEDIFEVAFCYFPITFKPPPDDPYGITAEDLKISLRECISSTPLFAKFTLPLILEKLSSTSGSAKRDSMETLAACAPVYGAEALLPSINDIFNSLKLEVFHAIDAPLEDAAIEAIRAVVHALGSSSVSSTSGQDPTEKALKPLLDECATNLKDPDMKDSKQAGRILRAVASASDSACHYIVDNIVPLVLKQYRETNVATLKKANVDIMIDLLEACKTLYGSASEDMKGLYWVKGHFRDADLLIHHVYLDEDVVSPLVQHKDRFFGIFESCLVASNEYNLLRLSGLTGLKLMILSKGYLESNEVGLAVQSINKILLEEQDEELRSAALEALRVTSHINSKYINEMTIPSLIDRLPDTTDGGTSYMHVLYALRVLSPVPSVYQHAMPLLTKKFDTVCANDQNENYAYAIIETVLHILRTKSAEKHNDVAKDIKIIVPHLITKSAEASLDTSDNLLLRPSIMEVVALIIITVFSKVDSGAQKSFLDKAFKLFVDGQLPEFAISSTQSFKPLNITSDTTEKQQSTCQLFAAIVCSLRKDVELPISSSIEDYLNEWVTLALGSTNPIQVACASRVIGSIINKWKDNSALTEYVKATTLVLDDAITQQTTNSKNALQVYLWITKALVFRTHALGYELTTRVIEWCGNKAAPDAPQGFDILIGDDELALNKNTFATTTILYKQRFFSFCLPKLVDGFRSAEDDVKPNYLIALSYVLKNVPKQILLNELSPLVPLLIQSLALSDATLKVSTLETFKLAISEAADVVAPQIRAILPSLLALLEDKHNSIRVRVAALTCLAQFPAFIAKDALAPHVNYVIRQLKTPLDDKKRIVRKEAVDCRSKWYTVSNI</sequence>
<evidence type="ECO:0000259" key="8">
    <source>
        <dbReference type="Pfam" id="PF14500"/>
    </source>
</evidence>
<dbReference type="SUPFAM" id="SSF48371">
    <property type="entry name" value="ARM repeat"/>
    <property type="match status" value="2"/>
</dbReference>
<dbReference type="RefSeq" id="XP_064684887.1">
    <property type="nucleotide sequence ID" value="XM_064820967.1"/>
</dbReference>
<dbReference type="AlphaFoldDB" id="A0AAN7DIS5"/>
<name>A0AAN7DIS5_9FUNG</name>
<dbReference type="InterPro" id="IPR011989">
    <property type="entry name" value="ARM-like"/>
</dbReference>
<dbReference type="Gene3D" id="1.25.10.10">
    <property type="entry name" value="Leucine-rich Repeat Variant"/>
    <property type="match status" value="2"/>
</dbReference>
<evidence type="ECO:0000259" key="7">
    <source>
        <dbReference type="Pfam" id="PF12460"/>
    </source>
</evidence>
<evidence type="ECO:0000256" key="2">
    <source>
        <dbReference type="ARBA" id="ARBA00009340"/>
    </source>
</evidence>
<keyword evidence="6" id="KW-0227">DNA damage</keyword>
<dbReference type="EMBL" id="JASEJX010000013">
    <property type="protein sequence ID" value="KAK4518221.1"/>
    <property type="molecule type" value="Genomic_DNA"/>
</dbReference>
<evidence type="ECO:0000256" key="3">
    <source>
        <dbReference type="ARBA" id="ARBA00022737"/>
    </source>
</evidence>
<dbReference type="GO" id="GO:0097361">
    <property type="term" value="C:cytosolic [4Fe-4S] assembly targeting complex"/>
    <property type="evidence" value="ECO:0007669"/>
    <property type="project" value="UniProtKB-UniRule"/>
</dbReference>
<dbReference type="Pfam" id="PF12460">
    <property type="entry name" value="MMS19_C"/>
    <property type="match status" value="1"/>
</dbReference>
<feature type="repeat" description="HEAT" evidence="5">
    <location>
        <begin position="970"/>
        <end position="1010"/>
    </location>
</feature>
<feature type="domain" description="MMS19 C-terminal" evidence="7">
    <location>
        <begin position="571"/>
        <end position="999"/>
    </location>
</feature>
<evidence type="ECO:0000256" key="1">
    <source>
        <dbReference type="ARBA" id="ARBA00004123"/>
    </source>
</evidence>
<dbReference type="GO" id="GO:0005634">
    <property type="term" value="C:nucleus"/>
    <property type="evidence" value="ECO:0007669"/>
    <property type="project" value="UniProtKB-SubCell"/>
</dbReference>
<proteinExistence type="inferred from homology"/>
<keyword evidence="4 6" id="KW-0539">Nucleus</keyword>
<dbReference type="PANTHER" id="PTHR12891">
    <property type="entry name" value="DNA REPAIR/TRANSCRIPTION PROTEIN MET18/MMS19"/>
    <property type="match status" value="1"/>
</dbReference>
<dbReference type="InterPro" id="IPR024687">
    <property type="entry name" value="MMS19_C"/>
</dbReference>
<comment type="subcellular location">
    <subcellularLocation>
        <location evidence="1 6">Nucleus</location>
    </subcellularLocation>
</comment>
<dbReference type="GO" id="GO:0051604">
    <property type="term" value="P:protein maturation"/>
    <property type="evidence" value="ECO:0007669"/>
    <property type="project" value="UniProtKB-UniRule"/>
</dbReference>
<comment type="function">
    <text evidence="6">Key component of the cytosolic iron-sulfur protein assembly (CIA) complex, a multiprotein complex that mediates the incorporation of iron-sulfur cluster into apoproteins specifically involved in DNA metabolism and genomic integrity. In the CIA complex, MMS19 acts as an adapter between early-acting CIA components and a subset of cellular target iron-sulfur proteins.</text>
</comment>
<keyword evidence="3" id="KW-0677">Repeat</keyword>
<dbReference type="PROSITE" id="PS50077">
    <property type="entry name" value="HEAT_REPEAT"/>
    <property type="match status" value="1"/>
</dbReference>
<dbReference type="PANTHER" id="PTHR12891:SF0">
    <property type="entry name" value="MMS19 NUCLEOTIDE EXCISION REPAIR PROTEIN HOMOLOG"/>
    <property type="match status" value="1"/>
</dbReference>
<comment type="caution">
    <text evidence="9">The sequence shown here is derived from an EMBL/GenBank/DDBJ whole genome shotgun (WGS) entry which is preliminary data.</text>
</comment>
<protein>
    <recommendedName>
        <fullName evidence="6">MMS19 nucleotide excision repair protein</fullName>
    </recommendedName>
</protein>
<gene>
    <name evidence="9" type="primary">COX15_1</name>
    <name evidence="9" type="ORF">ATC70_001573</name>
</gene>
<accession>A0AAN7DIS5</accession>
<dbReference type="InterPro" id="IPR039920">
    <property type="entry name" value="MMS19"/>
</dbReference>
<dbReference type="Pfam" id="PF14500">
    <property type="entry name" value="MMS19_N"/>
    <property type="match status" value="1"/>
</dbReference>
<dbReference type="GeneID" id="89945275"/>
<dbReference type="Proteomes" id="UP001304243">
    <property type="component" value="Unassembled WGS sequence"/>
</dbReference>
<evidence type="ECO:0000256" key="5">
    <source>
        <dbReference type="PROSITE-ProRule" id="PRU00103"/>
    </source>
</evidence>
<reference evidence="9 10" key="1">
    <citation type="submission" date="2022-11" db="EMBL/GenBank/DDBJ databases">
        <title>Mucor velutinosus strain NIH1002 WGS.</title>
        <authorList>
            <person name="Subramanian P."/>
            <person name="Mullikin J.C."/>
            <person name="Segre J.A."/>
            <person name="Zelazny A.M."/>
        </authorList>
    </citation>
    <scope>NUCLEOTIDE SEQUENCE [LARGE SCALE GENOMIC DNA]</scope>
    <source>
        <strain evidence="9 10">NIH1002</strain>
    </source>
</reference>
<comment type="similarity">
    <text evidence="2 6">Belongs to the MET18/MMS19 family.</text>
</comment>
<evidence type="ECO:0000256" key="4">
    <source>
        <dbReference type="ARBA" id="ARBA00023242"/>
    </source>
</evidence>
<feature type="domain" description="MMS19 N-terminal" evidence="8">
    <location>
        <begin position="46"/>
        <end position="306"/>
    </location>
</feature>
<evidence type="ECO:0000313" key="9">
    <source>
        <dbReference type="EMBL" id="KAK4518221.1"/>
    </source>
</evidence>
<dbReference type="InterPro" id="IPR029240">
    <property type="entry name" value="MMS19_N"/>
</dbReference>
<dbReference type="InterPro" id="IPR021133">
    <property type="entry name" value="HEAT_type_2"/>
</dbReference>
<evidence type="ECO:0000313" key="10">
    <source>
        <dbReference type="Proteomes" id="UP001304243"/>
    </source>
</evidence>
<dbReference type="InterPro" id="IPR016024">
    <property type="entry name" value="ARM-type_fold"/>
</dbReference>
<evidence type="ECO:0000256" key="6">
    <source>
        <dbReference type="RuleBase" id="RU367072"/>
    </source>
</evidence>
<keyword evidence="6" id="KW-0234">DNA repair</keyword>
<keyword evidence="10" id="KW-1185">Reference proteome</keyword>
<organism evidence="9 10">
    <name type="scientific">Mucor velutinosus</name>
    <dbReference type="NCBI Taxonomy" id="708070"/>
    <lineage>
        <taxon>Eukaryota</taxon>
        <taxon>Fungi</taxon>
        <taxon>Fungi incertae sedis</taxon>
        <taxon>Mucoromycota</taxon>
        <taxon>Mucoromycotina</taxon>
        <taxon>Mucoromycetes</taxon>
        <taxon>Mucorales</taxon>
        <taxon>Mucorineae</taxon>
        <taxon>Mucoraceae</taxon>
        <taxon>Mucor</taxon>
    </lineage>
</organism>
<dbReference type="GO" id="GO:0016226">
    <property type="term" value="P:iron-sulfur cluster assembly"/>
    <property type="evidence" value="ECO:0007669"/>
    <property type="project" value="UniProtKB-UniRule"/>
</dbReference>
<dbReference type="GO" id="GO:0006281">
    <property type="term" value="P:DNA repair"/>
    <property type="evidence" value="ECO:0007669"/>
    <property type="project" value="UniProtKB-UniRule"/>
</dbReference>